<dbReference type="EMBL" id="JAIWYP010000006">
    <property type="protein sequence ID" value="KAH3814113.1"/>
    <property type="molecule type" value="Genomic_DNA"/>
</dbReference>
<protein>
    <submittedName>
        <fullName evidence="2">Uncharacterized protein</fullName>
    </submittedName>
</protein>
<organism evidence="2 3">
    <name type="scientific">Dreissena polymorpha</name>
    <name type="common">Zebra mussel</name>
    <name type="synonym">Mytilus polymorpha</name>
    <dbReference type="NCBI Taxonomy" id="45954"/>
    <lineage>
        <taxon>Eukaryota</taxon>
        <taxon>Metazoa</taxon>
        <taxon>Spiralia</taxon>
        <taxon>Lophotrochozoa</taxon>
        <taxon>Mollusca</taxon>
        <taxon>Bivalvia</taxon>
        <taxon>Autobranchia</taxon>
        <taxon>Heteroconchia</taxon>
        <taxon>Euheterodonta</taxon>
        <taxon>Imparidentia</taxon>
        <taxon>Neoheterodontei</taxon>
        <taxon>Myida</taxon>
        <taxon>Dreissenoidea</taxon>
        <taxon>Dreissenidae</taxon>
        <taxon>Dreissena</taxon>
    </lineage>
</organism>
<reference evidence="2" key="1">
    <citation type="journal article" date="2019" name="bioRxiv">
        <title>The Genome of the Zebra Mussel, Dreissena polymorpha: A Resource for Invasive Species Research.</title>
        <authorList>
            <person name="McCartney M.A."/>
            <person name="Auch B."/>
            <person name="Kono T."/>
            <person name="Mallez S."/>
            <person name="Zhang Y."/>
            <person name="Obille A."/>
            <person name="Becker A."/>
            <person name="Abrahante J.E."/>
            <person name="Garbe J."/>
            <person name="Badalamenti J.P."/>
            <person name="Herman A."/>
            <person name="Mangelson H."/>
            <person name="Liachko I."/>
            <person name="Sullivan S."/>
            <person name="Sone E.D."/>
            <person name="Koren S."/>
            <person name="Silverstein K.A.T."/>
            <person name="Beckman K.B."/>
            <person name="Gohl D.M."/>
        </authorList>
    </citation>
    <scope>NUCLEOTIDE SEQUENCE</scope>
    <source>
        <strain evidence="2">Duluth1</strain>
        <tissue evidence="2">Whole animal</tissue>
    </source>
</reference>
<proteinExistence type="predicted"/>
<comment type="caution">
    <text evidence="2">The sequence shown here is derived from an EMBL/GenBank/DDBJ whole genome shotgun (WGS) entry which is preliminary data.</text>
</comment>
<name>A0A9D4JMC4_DREPO</name>
<feature type="region of interest" description="Disordered" evidence="1">
    <location>
        <begin position="1"/>
        <end position="42"/>
    </location>
</feature>
<keyword evidence="3" id="KW-1185">Reference proteome</keyword>
<reference evidence="2" key="2">
    <citation type="submission" date="2020-11" db="EMBL/GenBank/DDBJ databases">
        <authorList>
            <person name="McCartney M.A."/>
            <person name="Auch B."/>
            <person name="Kono T."/>
            <person name="Mallez S."/>
            <person name="Becker A."/>
            <person name="Gohl D.M."/>
            <person name="Silverstein K.A.T."/>
            <person name="Koren S."/>
            <person name="Bechman K.B."/>
            <person name="Herman A."/>
            <person name="Abrahante J.E."/>
            <person name="Garbe J."/>
        </authorList>
    </citation>
    <scope>NUCLEOTIDE SEQUENCE</scope>
    <source>
        <strain evidence="2">Duluth1</strain>
        <tissue evidence="2">Whole animal</tissue>
    </source>
</reference>
<gene>
    <name evidence="2" type="ORF">DPMN_142602</name>
</gene>
<evidence type="ECO:0000313" key="2">
    <source>
        <dbReference type="EMBL" id="KAH3814113.1"/>
    </source>
</evidence>
<feature type="compositionally biased region" description="Basic and acidic residues" evidence="1">
    <location>
        <begin position="1"/>
        <end position="17"/>
    </location>
</feature>
<dbReference type="Proteomes" id="UP000828390">
    <property type="component" value="Unassembled WGS sequence"/>
</dbReference>
<sequence length="180" mass="20442">MNIADVDLHTEESRTEALEENPIDSVGIISAEQTEETFDEPEDITNDKADEEAADMTGQGAEVLHDNIIEDAEESIDHDTERDIQLTDTGQDFRIEDGTERTRRSHSVATETTREPPVSVPRRSTRERHPPNRLRDFYLNCMVETSHDCKIEALSVLFYAGILDQIDTYIAHQIIEAVMK</sequence>
<feature type="compositionally biased region" description="Acidic residues" evidence="1">
    <location>
        <begin position="33"/>
        <end position="42"/>
    </location>
</feature>
<dbReference type="AlphaFoldDB" id="A0A9D4JMC4"/>
<accession>A0A9D4JMC4</accession>
<feature type="compositionally biased region" description="Basic and acidic residues" evidence="1">
    <location>
        <begin position="88"/>
        <end position="102"/>
    </location>
</feature>
<feature type="region of interest" description="Disordered" evidence="1">
    <location>
        <begin position="88"/>
        <end position="130"/>
    </location>
</feature>
<evidence type="ECO:0000313" key="3">
    <source>
        <dbReference type="Proteomes" id="UP000828390"/>
    </source>
</evidence>
<evidence type="ECO:0000256" key="1">
    <source>
        <dbReference type="SAM" id="MobiDB-lite"/>
    </source>
</evidence>